<comment type="caution">
    <text evidence="1">The sequence shown here is derived from an EMBL/GenBank/DDBJ whole genome shotgun (WGS) entry which is preliminary data.</text>
</comment>
<protein>
    <recommendedName>
        <fullName evidence="3">Surface antigen domain-containing protein</fullName>
    </recommendedName>
</protein>
<dbReference type="STRING" id="326474.AWB65_06030"/>
<dbReference type="Proteomes" id="UP000054977">
    <property type="component" value="Unassembled WGS sequence"/>
</dbReference>
<dbReference type="EMBL" id="FCNW02000061">
    <property type="protein sequence ID" value="SAL64350.1"/>
    <property type="molecule type" value="Genomic_DNA"/>
</dbReference>
<evidence type="ECO:0008006" key="3">
    <source>
        <dbReference type="Google" id="ProtNLM"/>
    </source>
</evidence>
<evidence type="ECO:0000313" key="1">
    <source>
        <dbReference type="EMBL" id="SAL64350.1"/>
    </source>
</evidence>
<evidence type="ECO:0000313" key="2">
    <source>
        <dbReference type="Proteomes" id="UP000054977"/>
    </source>
</evidence>
<dbReference type="RefSeq" id="WP_087670588.1">
    <property type="nucleotide sequence ID" value="NZ_FCNW02000061.1"/>
</dbReference>
<keyword evidence="2" id="KW-1185">Reference proteome</keyword>
<dbReference type="OrthoDB" id="8775956at2"/>
<gene>
    <name evidence="1" type="ORF">AWB65_06030</name>
</gene>
<sequence>MDAAIHPAQKALETKKDVELLDWNNNGMANSVAIKGTVTPTSTHKTGDQVCRQVTLVAIAKGRTQSWIPTACKKGN</sequence>
<dbReference type="AlphaFoldDB" id="A0A158J7M4"/>
<proteinExistence type="predicted"/>
<reference evidence="1" key="1">
    <citation type="submission" date="2016-01" db="EMBL/GenBank/DDBJ databases">
        <authorList>
            <person name="Peeters C."/>
        </authorList>
    </citation>
    <scope>NUCLEOTIDE SEQUENCE [LARGE SCALE GENOMIC DNA]</scope>
    <source>
        <strain evidence="1">LMG 22934</strain>
    </source>
</reference>
<accession>A0A158J7M4</accession>
<name>A0A158J7M4_9BURK</name>
<organism evidence="1 2">
    <name type="scientific">Caballeronia humi</name>
    <dbReference type="NCBI Taxonomy" id="326474"/>
    <lineage>
        <taxon>Bacteria</taxon>
        <taxon>Pseudomonadati</taxon>
        <taxon>Pseudomonadota</taxon>
        <taxon>Betaproteobacteria</taxon>
        <taxon>Burkholderiales</taxon>
        <taxon>Burkholderiaceae</taxon>
        <taxon>Caballeronia</taxon>
    </lineage>
</organism>